<proteinExistence type="predicted"/>
<evidence type="ECO:0000313" key="2">
    <source>
        <dbReference type="EMBL" id="CAK7230061.1"/>
    </source>
</evidence>
<organism evidence="2 3">
    <name type="scientific">Sporothrix curviconia</name>
    <dbReference type="NCBI Taxonomy" id="1260050"/>
    <lineage>
        <taxon>Eukaryota</taxon>
        <taxon>Fungi</taxon>
        <taxon>Dikarya</taxon>
        <taxon>Ascomycota</taxon>
        <taxon>Pezizomycotina</taxon>
        <taxon>Sordariomycetes</taxon>
        <taxon>Sordariomycetidae</taxon>
        <taxon>Ophiostomatales</taxon>
        <taxon>Ophiostomataceae</taxon>
        <taxon>Sporothrix</taxon>
    </lineage>
</organism>
<dbReference type="Pfam" id="PF00646">
    <property type="entry name" value="F-box"/>
    <property type="match status" value="1"/>
</dbReference>
<comment type="caution">
    <text evidence="2">The sequence shown here is derived from an EMBL/GenBank/DDBJ whole genome shotgun (WGS) entry which is preliminary data.</text>
</comment>
<dbReference type="InterPro" id="IPR036047">
    <property type="entry name" value="F-box-like_dom_sf"/>
</dbReference>
<dbReference type="Proteomes" id="UP001642405">
    <property type="component" value="Unassembled WGS sequence"/>
</dbReference>
<dbReference type="SUPFAM" id="SSF81383">
    <property type="entry name" value="F-box domain"/>
    <property type="match status" value="1"/>
</dbReference>
<evidence type="ECO:0000313" key="3">
    <source>
        <dbReference type="Proteomes" id="UP001642405"/>
    </source>
</evidence>
<dbReference type="PROSITE" id="PS50181">
    <property type="entry name" value="FBOX"/>
    <property type="match status" value="1"/>
</dbReference>
<sequence>MAAMASNADRVFSDELVNRLTDANEYSLKGMIRGLTLPPTAPLPALSSCSAASLGQLDSLPVELMHMVLVLLDVQSLVRLSQVARAAKVAVDGLPAYEDLRQHIPDVLVALGRTRMLHCHSVACLQDALRASPPRCASCLVSFGGFLFLPTCERVCFDCLCENRALRMTTPALARECFRLSASQLAAGVPVLHTIPGSYSVRWHKHHPKVHKLVSVRQAKAHAAVVHGSAQAVAALLPATKPASWSLRKYYLLQSFHEAPLGPAGRDLTLLPEQDNTAPDGFGGVASIRMPYVGKAGKADRGRCCNGCRILEKLDADGGLPENVKTRLVPPGVPASKPLKALGTRLYTEGKFVQHIRECYGVTRLLSLWDDGVKDPYGLE</sequence>
<reference evidence="2 3" key="1">
    <citation type="submission" date="2024-01" db="EMBL/GenBank/DDBJ databases">
        <authorList>
            <person name="Allen C."/>
            <person name="Tagirdzhanova G."/>
        </authorList>
    </citation>
    <scope>NUCLEOTIDE SEQUENCE [LARGE SCALE GENOMIC DNA]</scope>
</reference>
<protein>
    <recommendedName>
        <fullName evidence="1">F-box domain-containing protein</fullName>
    </recommendedName>
</protein>
<evidence type="ECO:0000259" key="1">
    <source>
        <dbReference type="PROSITE" id="PS50181"/>
    </source>
</evidence>
<name>A0ABP0CG27_9PEZI</name>
<feature type="domain" description="F-box" evidence="1">
    <location>
        <begin position="54"/>
        <end position="100"/>
    </location>
</feature>
<gene>
    <name evidence="2" type="ORF">SCUCBS95973_007446</name>
</gene>
<accession>A0ABP0CG27</accession>
<dbReference type="EMBL" id="CAWUHB010000051">
    <property type="protein sequence ID" value="CAK7230061.1"/>
    <property type="molecule type" value="Genomic_DNA"/>
</dbReference>
<keyword evidence="3" id="KW-1185">Reference proteome</keyword>
<dbReference type="InterPro" id="IPR001810">
    <property type="entry name" value="F-box_dom"/>
</dbReference>